<evidence type="ECO:0000313" key="2">
    <source>
        <dbReference type="Proteomes" id="UP001054821"/>
    </source>
</evidence>
<reference evidence="1 2" key="1">
    <citation type="journal article" date="2022" name="G3 (Bethesda)">
        <title>Whole-genome sequence and methylome profiling of the almond [Prunus dulcis (Mill.) D.A. Webb] cultivar 'Nonpareil'.</title>
        <authorList>
            <person name="D'Amico-Willman K.M."/>
            <person name="Ouma W.Z."/>
            <person name="Meulia T."/>
            <person name="Sideli G.M."/>
            <person name="Gradziel T.M."/>
            <person name="Fresnedo-Ramirez J."/>
        </authorList>
    </citation>
    <scope>NUCLEOTIDE SEQUENCE [LARGE SCALE GENOMIC DNA]</scope>
    <source>
        <strain evidence="1">Clone GOH B32 T37-40</strain>
    </source>
</reference>
<dbReference type="AlphaFoldDB" id="A0AAD4W9E9"/>
<dbReference type="EMBL" id="JAJFAZ020000003">
    <property type="protein sequence ID" value="KAI5339360.1"/>
    <property type="molecule type" value="Genomic_DNA"/>
</dbReference>
<proteinExistence type="predicted"/>
<sequence length="136" mass="15571">MKLECFKFYSRYSHTEAISSTKICLLNEYHRATHVMGRATEVTEPTTYMQRFQNRGFEQTRFRKQLLKYGSCANKTPVMLTQAQNVFSVIDCFAGKGLSLALCSDLLSHGRCWWWLGPCGLRLGLNPKQGRDLAPL</sequence>
<dbReference type="Proteomes" id="UP001054821">
    <property type="component" value="Chromosome 3"/>
</dbReference>
<comment type="caution">
    <text evidence="1">The sequence shown here is derived from an EMBL/GenBank/DDBJ whole genome shotgun (WGS) entry which is preliminary data.</text>
</comment>
<accession>A0AAD4W9E9</accession>
<evidence type="ECO:0000313" key="1">
    <source>
        <dbReference type="EMBL" id="KAI5339360.1"/>
    </source>
</evidence>
<protein>
    <submittedName>
        <fullName evidence="1">Uncharacterized protein</fullName>
    </submittedName>
</protein>
<keyword evidence="2" id="KW-1185">Reference proteome</keyword>
<name>A0AAD4W9E9_PRUDU</name>
<gene>
    <name evidence="1" type="ORF">L3X38_018632</name>
</gene>
<organism evidence="1 2">
    <name type="scientific">Prunus dulcis</name>
    <name type="common">Almond</name>
    <name type="synonym">Amygdalus dulcis</name>
    <dbReference type="NCBI Taxonomy" id="3755"/>
    <lineage>
        <taxon>Eukaryota</taxon>
        <taxon>Viridiplantae</taxon>
        <taxon>Streptophyta</taxon>
        <taxon>Embryophyta</taxon>
        <taxon>Tracheophyta</taxon>
        <taxon>Spermatophyta</taxon>
        <taxon>Magnoliopsida</taxon>
        <taxon>eudicotyledons</taxon>
        <taxon>Gunneridae</taxon>
        <taxon>Pentapetalae</taxon>
        <taxon>rosids</taxon>
        <taxon>fabids</taxon>
        <taxon>Rosales</taxon>
        <taxon>Rosaceae</taxon>
        <taxon>Amygdaloideae</taxon>
        <taxon>Amygdaleae</taxon>
        <taxon>Prunus</taxon>
    </lineage>
</organism>